<gene>
    <name evidence="2" type="ORF">DPMN_150214</name>
</gene>
<keyword evidence="1" id="KW-1133">Transmembrane helix</keyword>
<reference evidence="2" key="2">
    <citation type="submission" date="2020-11" db="EMBL/GenBank/DDBJ databases">
        <authorList>
            <person name="McCartney M.A."/>
            <person name="Auch B."/>
            <person name="Kono T."/>
            <person name="Mallez S."/>
            <person name="Becker A."/>
            <person name="Gohl D.M."/>
            <person name="Silverstein K.A.T."/>
            <person name="Koren S."/>
            <person name="Bechman K.B."/>
            <person name="Herman A."/>
            <person name="Abrahante J.E."/>
            <person name="Garbe J."/>
        </authorList>
    </citation>
    <scope>NUCLEOTIDE SEQUENCE</scope>
    <source>
        <strain evidence="2">Duluth1</strain>
        <tissue evidence="2">Whole animal</tissue>
    </source>
</reference>
<protein>
    <submittedName>
        <fullName evidence="2">Uncharacterized protein</fullName>
    </submittedName>
</protein>
<comment type="caution">
    <text evidence="2">The sequence shown here is derived from an EMBL/GenBank/DDBJ whole genome shotgun (WGS) entry which is preliminary data.</text>
</comment>
<dbReference type="Proteomes" id="UP000828390">
    <property type="component" value="Unassembled WGS sequence"/>
</dbReference>
<dbReference type="AlphaFoldDB" id="A0A9D4FDB6"/>
<evidence type="ECO:0000256" key="1">
    <source>
        <dbReference type="SAM" id="Phobius"/>
    </source>
</evidence>
<evidence type="ECO:0000313" key="3">
    <source>
        <dbReference type="Proteomes" id="UP000828390"/>
    </source>
</evidence>
<dbReference type="EMBL" id="JAIWYP010000007">
    <property type="protein sequence ID" value="KAH3796645.1"/>
    <property type="molecule type" value="Genomic_DNA"/>
</dbReference>
<keyword evidence="3" id="KW-1185">Reference proteome</keyword>
<reference evidence="2" key="1">
    <citation type="journal article" date="2019" name="bioRxiv">
        <title>The Genome of the Zebra Mussel, Dreissena polymorpha: A Resource for Invasive Species Research.</title>
        <authorList>
            <person name="McCartney M.A."/>
            <person name="Auch B."/>
            <person name="Kono T."/>
            <person name="Mallez S."/>
            <person name="Zhang Y."/>
            <person name="Obille A."/>
            <person name="Becker A."/>
            <person name="Abrahante J.E."/>
            <person name="Garbe J."/>
            <person name="Badalamenti J.P."/>
            <person name="Herman A."/>
            <person name="Mangelson H."/>
            <person name="Liachko I."/>
            <person name="Sullivan S."/>
            <person name="Sone E.D."/>
            <person name="Koren S."/>
            <person name="Silverstein K.A.T."/>
            <person name="Beckman K.B."/>
            <person name="Gohl D.M."/>
        </authorList>
    </citation>
    <scope>NUCLEOTIDE SEQUENCE</scope>
    <source>
        <strain evidence="2">Duluth1</strain>
        <tissue evidence="2">Whole animal</tissue>
    </source>
</reference>
<accession>A0A9D4FDB6</accession>
<proteinExistence type="predicted"/>
<feature type="transmembrane region" description="Helical" evidence="1">
    <location>
        <begin position="156"/>
        <end position="189"/>
    </location>
</feature>
<keyword evidence="1" id="KW-0812">Transmembrane</keyword>
<name>A0A9D4FDB6_DREPO</name>
<organism evidence="2 3">
    <name type="scientific">Dreissena polymorpha</name>
    <name type="common">Zebra mussel</name>
    <name type="synonym">Mytilus polymorpha</name>
    <dbReference type="NCBI Taxonomy" id="45954"/>
    <lineage>
        <taxon>Eukaryota</taxon>
        <taxon>Metazoa</taxon>
        <taxon>Spiralia</taxon>
        <taxon>Lophotrochozoa</taxon>
        <taxon>Mollusca</taxon>
        <taxon>Bivalvia</taxon>
        <taxon>Autobranchia</taxon>
        <taxon>Heteroconchia</taxon>
        <taxon>Euheterodonta</taxon>
        <taxon>Imparidentia</taxon>
        <taxon>Neoheterodontei</taxon>
        <taxon>Myida</taxon>
        <taxon>Dreissenoidea</taxon>
        <taxon>Dreissenidae</taxon>
        <taxon>Dreissena</taxon>
    </lineage>
</organism>
<keyword evidence="1" id="KW-0472">Membrane</keyword>
<evidence type="ECO:0000313" key="2">
    <source>
        <dbReference type="EMBL" id="KAH3796645.1"/>
    </source>
</evidence>
<sequence length="190" mass="21850">MVSSYRKMLRSVAIYQIFKTFAMERRLSSKKRLSCCRKPLSRTKLCVSSILSPEPSDLPFCKPSRCRSDHAAEVFLLQQVLSRQQHDLDLCPCFECGVFLILVQTGVMFECSLWRFAIECDRFIFKSESPSACRHLIDPGRFVGAFRSKHKDRRHVIFVVRFGVAVLKSDVLLLVMTSSITLFVLCLLFV</sequence>